<reference evidence="1" key="1">
    <citation type="journal article" date="2023" name="Mol. Ecol. Resour.">
        <title>Chromosome-level genome assembly of a triploid poplar Populus alba 'Berolinensis'.</title>
        <authorList>
            <person name="Chen S."/>
            <person name="Yu Y."/>
            <person name="Wang X."/>
            <person name="Wang S."/>
            <person name="Zhang T."/>
            <person name="Zhou Y."/>
            <person name="He R."/>
            <person name="Meng N."/>
            <person name="Wang Y."/>
            <person name="Liu W."/>
            <person name="Liu Z."/>
            <person name="Liu J."/>
            <person name="Guo Q."/>
            <person name="Huang H."/>
            <person name="Sederoff R.R."/>
            <person name="Wang G."/>
            <person name="Qu G."/>
            <person name="Chen S."/>
        </authorList>
    </citation>
    <scope>NUCLEOTIDE SEQUENCE</scope>
    <source>
        <strain evidence="1">SC-2020</strain>
    </source>
</reference>
<protein>
    <submittedName>
        <fullName evidence="1">Uncharacterized protein</fullName>
    </submittedName>
</protein>
<dbReference type="Proteomes" id="UP001164929">
    <property type="component" value="Chromosome 17"/>
</dbReference>
<comment type="caution">
    <text evidence="1">The sequence shown here is derived from an EMBL/GenBank/DDBJ whole genome shotgun (WGS) entry which is preliminary data.</text>
</comment>
<accession>A0AAD6LIU2</accession>
<keyword evidence="2" id="KW-1185">Reference proteome</keyword>
<gene>
    <name evidence="1" type="ORF">NC653_038684</name>
</gene>
<proteinExistence type="predicted"/>
<evidence type="ECO:0000313" key="2">
    <source>
        <dbReference type="Proteomes" id="UP001164929"/>
    </source>
</evidence>
<organism evidence="1 2">
    <name type="scientific">Populus alba x Populus x berolinensis</name>
    <dbReference type="NCBI Taxonomy" id="444605"/>
    <lineage>
        <taxon>Eukaryota</taxon>
        <taxon>Viridiplantae</taxon>
        <taxon>Streptophyta</taxon>
        <taxon>Embryophyta</taxon>
        <taxon>Tracheophyta</taxon>
        <taxon>Spermatophyta</taxon>
        <taxon>Magnoliopsida</taxon>
        <taxon>eudicotyledons</taxon>
        <taxon>Gunneridae</taxon>
        <taxon>Pentapetalae</taxon>
        <taxon>rosids</taxon>
        <taxon>fabids</taxon>
        <taxon>Malpighiales</taxon>
        <taxon>Salicaceae</taxon>
        <taxon>Saliceae</taxon>
        <taxon>Populus</taxon>
    </lineage>
</organism>
<dbReference type="AlphaFoldDB" id="A0AAD6LIU2"/>
<name>A0AAD6LIU2_9ROSI</name>
<sequence length="21" mass="2585">MEEVLKLMLSSYQNHLHYYSV</sequence>
<dbReference type="EMBL" id="JAQIZT010000017">
    <property type="protein sequence ID" value="KAJ6960738.1"/>
    <property type="molecule type" value="Genomic_DNA"/>
</dbReference>
<evidence type="ECO:0000313" key="1">
    <source>
        <dbReference type="EMBL" id="KAJ6960738.1"/>
    </source>
</evidence>